<dbReference type="PANTHER" id="PTHR23513">
    <property type="entry name" value="INTEGRAL MEMBRANE EFFLUX PROTEIN-RELATED"/>
    <property type="match status" value="1"/>
</dbReference>
<feature type="transmembrane region" description="Helical" evidence="7">
    <location>
        <begin position="390"/>
        <end position="413"/>
    </location>
</feature>
<feature type="transmembrane region" description="Helical" evidence="7">
    <location>
        <begin position="159"/>
        <end position="177"/>
    </location>
</feature>
<feature type="region of interest" description="Disordered" evidence="6">
    <location>
        <begin position="507"/>
        <end position="526"/>
    </location>
</feature>
<dbReference type="InterPro" id="IPR036259">
    <property type="entry name" value="MFS_trans_sf"/>
</dbReference>
<gene>
    <name evidence="8" type="ORF">CQY22_004795</name>
</gene>
<evidence type="ECO:0000256" key="3">
    <source>
        <dbReference type="ARBA" id="ARBA00022692"/>
    </source>
</evidence>
<name>A0A2G5PFZ7_9MYCO</name>
<feature type="transmembrane region" description="Helical" evidence="7">
    <location>
        <begin position="229"/>
        <end position="249"/>
    </location>
</feature>
<feature type="region of interest" description="Disordered" evidence="6">
    <location>
        <begin position="295"/>
        <end position="314"/>
    </location>
</feature>
<keyword evidence="5 7" id="KW-0472">Membrane</keyword>
<dbReference type="GO" id="GO:0005886">
    <property type="term" value="C:plasma membrane"/>
    <property type="evidence" value="ECO:0007669"/>
    <property type="project" value="UniProtKB-SubCell"/>
</dbReference>
<sequence>MANYPTDPPGHRRPGVAYTGPSSNRYLPPLDEDWDSRHPDEPTDPDQRMDGAYRITVTRAAAMRSREMGTRMYGLVHRAATADGADKSGMTALTWPVVANFAVDAAMAVALANTLFFAAATGESKSRVALYLLITIAPFAVIAPVIGPALDKLQHGRRVALAMSFVLRTGLALVLILNYDGATGSFPPWVLYPAALGMMVLSKSFSVLRSAVTPRVMPPTIDLVRVNSRLMMFGLIGGTIIGGGIAAGIEYLCNTLFDMPGALFVVVAVSLAGAALSMKIPSWVEQTAGEVPTTLSYHDQSAPSRRHPGPVEQPRQQLGRNIMTSIWGNCTIKMMVGFLFLYPAFVAKSHDASSWEQLAILGVIGAAAGVGNFAGNFTAARLKLGRPSMLVVRATMAVTAVGLIAAIVGNLAAAAVAAGVTSAASAIGKSSLDAALQDDLPERSRASAFGRSESLLQLAWVLGGALGVLVYTDLWVGFTAITALLIPGLAQTIASFEGGSLIPGFGGNRPELVGTERPAPKTGSPR</sequence>
<dbReference type="InterPro" id="IPR011701">
    <property type="entry name" value="MFS"/>
</dbReference>
<dbReference type="RefSeq" id="WP_090589077.1">
    <property type="nucleotide sequence ID" value="NZ_CP104302.1"/>
</dbReference>
<dbReference type="AlphaFoldDB" id="A0A2G5PFZ7"/>
<evidence type="ECO:0000256" key="5">
    <source>
        <dbReference type="ARBA" id="ARBA00023136"/>
    </source>
</evidence>
<dbReference type="Gene3D" id="1.20.1250.20">
    <property type="entry name" value="MFS general substrate transporter like domains"/>
    <property type="match status" value="1"/>
</dbReference>
<feature type="transmembrane region" description="Helical" evidence="7">
    <location>
        <begin position="189"/>
        <end position="208"/>
    </location>
</feature>
<dbReference type="STRING" id="85968.GCA_900073015_02210"/>
<feature type="transmembrane region" description="Helical" evidence="7">
    <location>
        <begin position="326"/>
        <end position="346"/>
    </location>
</feature>
<dbReference type="Proteomes" id="UP000230551">
    <property type="component" value="Unassembled WGS sequence"/>
</dbReference>
<dbReference type="Pfam" id="PF07690">
    <property type="entry name" value="MFS_1"/>
    <property type="match status" value="1"/>
</dbReference>
<organism evidence="8 9">
    <name type="scientific">Mycolicibacterium brumae</name>
    <dbReference type="NCBI Taxonomy" id="85968"/>
    <lineage>
        <taxon>Bacteria</taxon>
        <taxon>Bacillati</taxon>
        <taxon>Actinomycetota</taxon>
        <taxon>Actinomycetes</taxon>
        <taxon>Mycobacteriales</taxon>
        <taxon>Mycobacteriaceae</taxon>
        <taxon>Mycolicibacterium</taxon>
    </lineage>
</organism>
<keyword evidence="3 7" id="KW-0812">Transmembrane</keyword>
<dbReference type="GO" id="GO:0022857">
    <property type="term" value="F:transmembrane transporter activity"/>
    <property type="evidence" value="ECO:0007669"/>
    <property type="project" value="InterPro"/>
</dbReference>
<evidence type="ECO:0000313" key="9">
    <source>
        <dbReference type="Proteomes" id="UP000230551"/>
    </source>
</evidence>
<reference evidence="8 9" key="1">
    <citation type="journal article" date="2017" name="Infect. Genet. Evol.">
        <title>The new phylogeny of the genus Mycobacterium: The old and the news.</title>
        <authorList>
            <person name="Tortoli E."/>
            <person name="Fedrizzi T."/>
            <person name="Meehan C.J."/>
            <person name="Trovato A."/>
            <person name="Grottola A."/>
            <person name="Giacobazzi E."/>
            <person name="Serpini G.F."/>
            <person name="Tagliazucchi S."/>
            <person name="Fabio A."/>
            <person name="Bettua C."/>
            <person name="Bertorelli R."/>
            <person name="Frascaro F."/>
            <person name="De Sanctis V."/>
            <person name="Pecorari M."/>
            <person name="Jousson O."/>
            <person name="Segata N."/>
            <person name="Cirillo D.M."/>
        </authorList>
    </citation>
    <scope>NUCLEOTIDE SEQUENCE [LARGE SCALE GENOMIC DNA]</scope>
    <source>
        <strain evidence="8 9">CIP1034565</strain>
    </source>
</reference>
<keyword evidence="2" id="KW-1003">Cell membrane</keyword>
<feature type="transmembrane region" description="Helical" evidence="7">
    <location>
        <begin position="261"/>
        <end position="278"/>
    </location>
</feature>
<comment type="subcellular location">
    <subcellularLocation>
        <location evidence="1">Cell membrane</location>
        <topology evidence="1">Multi-pass membrane protein</topology>
    </subcellularLocation>
</comment>
<feature type="region of interest" description="Disordered" evidence="6">
    <location>
        <begin position="1"/>
        <end position="49"/>
    </location>
</feature>
<dbReference type="EMBL" id="PDCN02000003">
    <property type="protein sequence ID" value="PIB76953.1"/>
    <property type="molecule type" value="Genomic_DNA"/>
</dbReference>
<accession>A0A2G5PFZ7</accession>
<feature type="transmembrane region" description="Helical" evidence="7">
    <location>
        <begin position="358"/>
        <end position="378"/>
    </location>
</feature>
<evidence type="ECO:0000256" key="7">
    <source>
        <dbReference type="SAM" id="Phobius"/>
    </source>
</evidence>
<comment type="caution">
    <text evidence="8">The sequence shown here is derived from an EMBL/GenBank/DDBJ whole genome shotgun (WGS) entry which is preliminary data.</text>
</comment>
<evidence type="ECO:0000256" key="2">
    <source>
        <dbReference type="ARBA" id="ARBA00022475"/>
    </source>
</evidence>
<keyword evidence="4 7" id="KW-1133">Transmembrane helix</keyword>
<feature type="compositionally biased region" description="Basic and acidic residues" evidence="6">
    <location>
        <begin position="35"/>
        <end position="49"/>
    </location>
</feature>
<evidence type="ECO:0000256" key="1">
    <source>
        <dbReference type="ARBA" id="ARBA00004651"/>
    </source>
</evidence>
<dbReference type="SUPFAM" id="SSF103473">
    <property type="entry name" value="MFS general substrate transporter"/>
    <property type="match status" value="1"/>
</dbReference>
<evidence type="ECO:0000256" key="4">
    <source>
        <dbReference type="ARBA" id="ARBA00022989"/>
    </source>
</evidence>
<evidence type="ECO:0000313" key="8">
    <source>
        <dbReference type="EMBL" id="PIB76953.1"/>
    </source>
</evidence>
<dbReference type="PANTHER" id="PTHR23513:SF18">
    <property type="entry name" value="INTEGRAL MEMBRANE PROTEIN"/>
    <property type="match status" value="1"/>
</dbReference>
<feature type="transmembrane region" description="Helical" evidence="7">
    <location>
        <begin position="128"/>
        <end position="147"/>
    </location>
</feature>
<keyword evidence="9" id="KW-1185">Reference proteome</keyword>
<evidence type="ECO:0000256" key="6">
    <source>
        <dbReference type="SAM" id="MobiDB-lite"/>
    </source>
</evidence>
<feature type="transmembrane region" description="Helical" evidence="7">
    <location>
        <begin position="97"/>
        <end position="122"/>
    </location>
</feature>
<proteinExistence type="predicted"/>
<feature type="transmembrane region" description="Helical" evidence="7">
    <location>
        <begin position="458"/>
        <end position="486"/>
    </location>
</feature>
<dbReference type="OrthoDB" id="5170137at2"/>
<protein>
    <submittedName>
        <fullName evidence="8">MFS transporter</fullName>
    </submittedName>
</protein>